<name>A0A9P3T8V3_KLUIN</name>
<evidence type="ECO:0000259" key="11">
    <source>
        <dbReference type="Pfam" id="PF02753"/>
    </source>
</evidence>
<dbReference type="PANTHER" id="PTHR30251">
    <property type="entry name" value="PILUS ASSEMBLY CHAPERONE"/>
    <property type="match status" value="1"/>
</dbReference>
<evidence type="ECO:0000256" key="5">
    <source>
        <dbReference type="ARBA" id="ARBA00022764"/>
    </source>
</evidence>
<dbReference type="InterPro" id="IPR016147">
    <property type="entry name" value="Pili_assmbl_chaperone_N"/>
</dbReference>
<evidence type="ECO:0000256" key="8">
    <source>
        <dbReference type="RuleBase" id="RU003918"/>
    </source>
</evidence>
<comment type="similarity">
    <text evidence="2 8">Belongs to the periplasmic pilus chaperone family.</text>
</comment>
<dbReference type="RefSeq" id="WP_047371407.1">
    <property type="nucleotide sequence ID" value="NZ_CABMNU010000005.1"/>
</dbReference>
<proteinExistence type="inferred from homology"/>
<comment type="subcellular location">
    <subcellularLocation>
        <location evidence="1 8">Periplasm</location>
    </subcellularLocation>
</comment>
<reference evidence="12" key="2">
    <citation type="submission" date="2020-10" db="EMBL/GenBank/DDBJ databases">
        <authorList>
            <consortium name="NCBI Pathogen Detection Project"/>
        </authorList>
    </citation>
    <scope>NUCLEOTIDE SEQUENCE</scope>
    <source>
        <strain evidence="12">CAVp300</strain>
    </source>
</reference>
<dbReference type="FunFam" id="2.60.40.10:FF:000458">
    <property type="entry name" value="Molecular chaperone FimC"/>
    <property type="match status" value="1"/>
</dbReference>
<dbReference type="InterPro" id="IPR050643">
    <property type="entry name" value="Periplasmic_pilus_chap"/>
</dbReference>
<dbReference type="InterPro" id="IPR001829">
    <property type="entry name" value="Pili_assmbl_chaperone_bac"/>
</dbReference>
<evidence type="ECO:0000256" key="7">
    <source>
        <dbReference type="ARBA" id="ARBA00023319"/>
    </source>
</evidence>
<evidence type="ECO:0000256" key="9">
    <source>
        <dbReference type="SAM" id="SignalP"/>
    </source>
</evidence>
<dbReference type="Pfam" id="PF02753">
    <property type="entry name" value="PapD_C"/>
    <property type="match status" value="1"/>
</dbReference>
<evidence type="ECO:0000256" key="3">
    <source>
        <dbReference type="ARBA" id="ARBA00022558"/>
    </source>
</evidence>
<dbReference type="EMBL" id="DACSUM010000015">
    <property type="protein sequence ID" value="HAT3581957.1"/>
    <property type="molecule type" value="Genomic_DNA"/>
</dbReference>
<dbReference type="GO" id="GO:0030288">
    <property type="term" value="C:outer membrane-bounded periplasmic space"/>
    <property type="evidence" value="ECO:0007669"/>
    <property type="project" value="InterPro"/>
</dbReference>
<keyword evidence="5" id="KW-0574">Periplasm</keyword>
<evidence type="ECO:0000256" key="1">
    <source>
        <dbReference type="ARBA" id="ARBA00004418"/>
    </source>
</evidence>
<dbReference type="AlphaFoldDB" id="A0A9P3T8V3"/>
<reference evidence="12" key="1">
    <citation type="journal article" date="2018" name="Genome Biol.">
        <title>SKESA: strategic k-mer extension for scrupulous assemblies.</title>
        <authorList>
            <person name="Souvorov A."/>
            <person name="Agarwala R."/>
            <person name="Lipman D.J."/>
        </authorList>
    </citation>
    <scope>NUCLEOTIDE SEQUENCE</scope>
    <source>
        <strain evidence="12">CAVp300</strain>
    </source>
</reference>
<evidence type="ECO:0000259" key="10">
    <source>
        <dbReference type="Pfam" id="PF00345"/>
    </source>
</evidence>
<keyword evidence="6 8" id="KW-0143">Chaperone</keyword>
<dbReference type="PRINTS" id="PR00969">
    <property type="entry name" value="CHAPERONPILI"/>
</dbReference>
<evidence type="ECO:0000313" key="12">
    <source>
        <dbReference type="EMBL" id="HAT3581957.1"/>
    </source>
</evidence>
<dbReference type="Gene3D" id="2.60.40.10">
    <property type="entry name" value="Immunoglobulins"/>
    <property type="match status" value="2"/>
</dbReference>
<dbReference type="SUPFAM" id="SSF49354">
    <property type="entry name" value="PapD-like"/>
    <property type="match status" value="1"/>
</dbReference>
<dbReference type="InterPro" id="IPR018046">
    <property type="entry name" value="Pili_assmbl_chaperone_CS"/>
</dbReference>
<protein>
    <submittedName>
        <fullName evidence="12">Fimbria/pilus periplasmic chaperone</fullName>
    </submittedName>
</protein>
<feature type="domain" description="Pili assembly chaperone C-terminal" evidence="11">
    <location>
        <begin position="174"/>
        <end position="233"/>
    </location>
</feature>
<feature type="domain" description="Pili assembly chaperone N-terminal" evidence="10">
    <location>
        <begin position="28"/>
        <end position="152"/>
    </location>
</feature>
<feature type="chain" id="PRO_5040480301" evidence="9">
    <location>
        <begin position="28"/>
        <end position="240"/>
    </location>
</feature>
<dbReference type="InterPro" id="IPR008962">
    <property type="entry name" value="PapD-like_sf"/>
</dbReference>
<evidence type="ECO:0000313" key="13">
    <source>
        <dbReference type="Proteomes" id="UP000867740"/>
    </source>
</evidence>
<accession>A0A9P3T8V3</accession>
<sequence>MGLRHSFKCAAVALTAVMLCGMQLAQASIVINGTRVIYQGKKKEVTVTVTNNNKVPVLIQNWMDAGTEKAVPANIAVPFVLTPPINRVDAGKSQSLRITYLGSPPLPQDKESVFWVNVLEVPAKSKGIKEDQSRLNIAFRSRIKLFYRPAGLKGNSLQAIKELQWQPAGDGVNVTNPTPYYVSLQLLQYGGKDTEGKMIAPGETQHYKFSGINKVTDIKKLYYHAINDYGALVSAQAQNK</sequence>
<dbReference type="PROSITE" id="PS00635">
    <property type="entry name" value="PILI_CHAPERONE"/>
    <property type="match status" value="1"/>
</dbReference>
<dbReference type="InterPro" id="IPR016148">
    <property type="entry name" value="Pili_assmbl_chaperone_C"/>
</dbReference>
<comment type="caution">
    <text evidence="12">The sequence shown here is derived from an EMBL/GenBank/DDBJ whole genome shotgun (WGS) entry which is preliminary data.</text>
</comment>
<evidence type="ECO:0000256" key="4">
    <source>
        <dbReference type="ARBA" id="ARBA00022729"/>
    </source>
</evidence>
<gene>
    <name evidence="12" type="ORF">I8531_002261</name>
</gene>
<dbReference type="SUPFAM" id="SSF49584">
    <property type="entry name" value="Periplasmic chaperone C-domain"/>
    <property type="match status" value="1"/>
</dbReference>
<dbReference type="InterPro" id="IPR036316">
    <property type="entry name" value="Pili_assmbl_chap_C_dom_sf"/>
</dbReference>
<dbReference type="Proteomes" id="UP000867740">
    <property type="component" value="Unassembled WGS sequence"/>
</dbReference>
<dbReference type="PANTHER" id="PTHR30251:SF2">
    <property type="entry name" value="FIMBRIAL CHAPERONE YADV-RELATED"/>
    <property type="match status" value="1"/>
</dbReference>
<dbReference type="InterPro" id="IPR013783">
    <property type="entry name" value="Ig-like_fold"/>
</dbReference>
<organism evidence="12 13">
    <name type="scientific">Kluyvera intermedia</name>
    <name type="common">Enterobacter intermedius</name>
    <dbReference type="NCBI Taxonomy" id="61648"/>
    <lineage>
        <taxon>Bacteria</taxon>
        <taxon>Pseudomonadati</taxon>
        <taxon>Pseudomonadota</taxon>
        <taxon>Gammaproteobacteria</taxon>
        <taxon>Enterobacterales</taxon>
        <taxon>Enterobacteriaceae</taxon>
        <taxon>Kluyvera</taxon>
    </lineage>
</organism>
<keyword evidence="3" id="KW-1029">Fimbrium biogenesis</keyword>
<dbReference type="GO" id="GO:0071555">
    <property type="term" value="P:cell wall organization"/>
    <property type="evidence" value="ECO:0007669"/>
    <property type="project" value="InterPro"/>
</dbReference>
<dbReference type="Pfam" id="PF00345">
    <property type="entry name" value="PapD_N"/>
    <property type="match status" value="1"/>
</dbReference>
<evidence type="ECO:0000256" key="6">
    <source>
        <dbReference type="ARBA" id="ARBA00023186"/>
    </source>
</evidence>
<keyword evidence="7" id="KW-0393">Immunoglobulin domain</keyword>
<feature type="signal peptide" evidence="9">
    <location>
        <begin position="1"/>
        <end position="27"/>
    </location>
</feature>
<keyword evidence="4 9" id="KW-0732">Signal</keyword>
<evidence type="ECO:0000256" key="2">
    <source>
        <dbReference type="ARBA" id="ARBA00007399"/>
    </source>
</evidence>